<dbReference type="Proteomes" id="UP000225182">
    <property type="component" value="Unassembled WGS sequence"/>
</dbReference>
<dbReference type="PROSITE" id="PS50943">
    <property type="entry name" value="HTH_CROC1"/>
    <property type="match status" value="1"/>
</dbReference>
<protein>
    <recommendedName>
        <fullName evidence="1">HTH cro/C1-type domain-containing protein</fullName>
    </recommendedName>
</protein>
<feature type="domain" description="HTH cro/C1-type" evidence="1">
    <location>
        <begin position="6"/>
        <end position="60"/>
    </location>
</feature>
<dbReference type="GO" id="GO:0003677">
    <property type="term" value="F:DNA binding"/>
    <property type="evidence" value="ECO:0007669"/>
    <property type="project" value="InterPro"/>
</dbReference>
<evidence type="ECO:0000313" key="2">
    <source>
        <dbReference type="EMBL" id="PFN23382.1"/>
    </source>
</evidence>
<dbReference type="SUPFAM" id="SSF47413">
    <property type="entry name" value="lambda repressor-like DNA-binding domains"/>
    <property type="match status" value="1"/>
</dbReference>
<accession>A0A2B1KHA9</accession>
<gene>
    <name evidence="2" type="ORF">COJ50_17270</name>
</gene>
<dbReference type="AlphaFoldDB" id="A0A2B1KHA9"/>
<dbReference type="SMART" id="SM00530">
    <property type="entry name" value="HTH_XRE"/>
    <property type="match status" value="1"/>
</dbReference>
<proteinExistence type="predicted"/>
<evidence type="ECO:0000259" key="1">
    <source>
        <dbReference type="PROSITE" id="PS50943"/>
    </source>
</evidence>
<sequence length="71" mass="8276">MDNELFRDLRAYLGLTQQEFADRLNVHRSTIGNIECGLLPLSDGIRMRAFRAFDIDAEMLEKLKQCRQLSM</sequence>
<reference evidence="2 3" key="1">
    <citation type="submission" date="2017-09" db="EMBL/GenBank/DDBJ databases">
        <title>Large-scale bioinformatics analysis of Bacillus genomes uncovers conserved roles of natural products in bacterial physiology.</title>
        <authorList>
            <consortium name="Agbiome Team Llc"/>
            <person name="Bleich R.M."/>
            <person name="Grubbs K.J."/>
            <person name="Santa Maria K.C."/>
            <person name="Allen S.E."/>
            <person name="Farag S."/>
            <person name="Shank E.A."/>
            <person name="Bowers A."/>
        </authorList>
    </citation>
    <scope>NUCLEOTIDE SEQUENCE [LARGE SCALE GENOMIC DNA]</scope>
    <source>
        <strain evidence="2 3">AFS076905</strain>
    </source>
</reference>
<dbReference type="InterPro" id="IPR010982">
    <property type="entry name" value="Lambda_DNA-bd_dom_sf"/>
</dbReference>
<dbReference type="EMBL" id="NUYN01000026">
    <property type="protein sequence ID" value="PFN23382.1"/>
    <property type="molecule type" value="Genomic_DNA"/>
</dbReference>
<dbReference type="RefSeq" id="WP_098540842.1">
    <property type="nucleotide sequence ID" value="NZ_NUYN01000026.1"/>
</dbReference>
<dbReference type="Gene3D" id="1.10.260.40">
    <property type="entry name" value="lambda repressor-like DNA-binding domains"/>
    <property type="match status" value="1"/>
</dbReference>
<comment type="caution">
    <text evidence="2">The sequence shown here is derived from an EMBL/GenBank/DDBJ whole genome shotgun (WGS) entry which is preliminary data.</text>
</comment>
<dbReference type="InterPro" id="IPR001387">
    <property type="entry name" value="Cro/C1-type_HTH"/>
</dbReference>
<name>A0A2B1KHA9_BACCE</name>
<dbReference type="CDD" id="cd00093">
    <property type="entry name" value="HTH_XRE"/>
    <property type="match status" value="1"/>
</dbReference>
<dbReference type="Pfam" id="PF13560">
    <property type="entry name" value="HTH_31"/>
    <property type="match status" value="1"/>
</dbReference>
<evidence type="ECO:0000313" key="3">
    <source>
        <dbReference type="Proteomes" id="UP000225182"/>
    </source>
</evidence>
<organism evidence="2 3">
    <name type="scientific">Bacillus cereus</name>
    <dbReference type="NCBI Taxonomy" id="1396"/>
    <lineage>
        <taxon>Bacteria</taxon>
        <taxon>Bacillati</taxon>
        <taxon>Bacillota</taxon>
        <taxon>Bacilli</taxon>
        <taxon>Bacillales</taxon>
        <taxon>Bacillaceae</taxon>
        <taxon>Bacillus</taxon>
        <taxon>Bacillus cereus group</taxon>
    </lineage>
</organism>